<organism evidence="3 4">
    <name type="scientific">Corynascus novoguineensis</name>
    <dbReference type="NCBI Taxonomy" id="1126955"/>
    <lineage>
        <taxon>Eukaryota</taxon>
        <taxon>Fungi</taxon>
        <taxon>Dikarya</taxon>
        <taxon>Ascomycota</taxon>
        <taxon>Pezizomycotina</taxon>
        <taxon>Sordariomycetes</taxon>
        <taxon>Sordariomycetidae</taxon>
        <taxon>Sordariales</taxon>
        <taxon>Chaetomiaceae</taxon>
        <taxon>Corynascus</taxon>
    </lineage>
</organism>
<comment type="caution">
    <text evidence="3">The sequence shown here is derived from an EMBL/GenBank/DDBJ whole genome shotgun (WGS) entry which is preliminary data.</text>
</comment>
<reference evidence="3" key="2">
    <citation type="submission" date="2023-05" db="EMBL/GenBank/DDBJ databases">
        <authorList>
            <consortium name="Lawrence Berkeley National Laboratory"/>
            <person name="Steindorff A."/>
            <person name="Hensen N."/>
            <person name="Bonometti L."/>
            <person name="Westerberg I."/>
            <person name="Brannstrom I.O."/>
            <person name="Guillou S."/>
            <person name="Cros-Aarteil S."/>
            <person name="Calhoun S."/>
            <person name="Haridas S."/>
            <person name="Kuo A."/>
            <person name="Mondo S."/>
            <person name="Pangilinan J."/>
            <person name="Riley R."/>
            <person name="Labutti K."/>
            <person name="Andreopoulos B."/>
            <person name="Lipzen A."/>
            <person name="Chen C."/>
            <person name="Yanf M."/>
            <person name="Daum C."/>
            <person name="Ng V."/>
            <person name="Clum A."/>
            <person name="Ohm R."/>
            <person name="Martin F."/>
            <person name="Silar P."/>
            <person name="Natvig D."/>
            <person name="Lalanne C."/>
            <person name="Gautier V."/>
            <person name="Ament-Velasquez S.L."/>
            <person name="Kruys A."/>
            <person name="Hutchinson M.I."/>
            <person name="Powell A.J."/>
            <person name="Barry K."/>
            <person name="Miller A.N."/>
            <person name="Grigoriev I.V."/>
            <person name="Debuchy R."/>
            <person name="Gladieux P."/>
            <person name="Thoren M.H."/>
            <person name="Johannesson H."/>
        </authorList>
    </citation>
    <scope>NUCLEOTIDE SEQUENCE</scope>
    <source>
        <strain evidence="3">CBS 359.72</strain>
    </source>
</reference>
<feature type="compositionally biased region" description="Polar residues" evidence="1">
    <location>
        <begin position="312"/>
        <end position="331"/>
    </location>
</feature>
<accession>A0AAN7CVW7</accession>
<evidence type="ECO:0000313" key="3">
    <source>
        <dbReference type="EMBL" id="KAK4247868.1"/>
    </source>
</evidence>
<keyword evidence="2" id="KW-0472">Membrane</keyword>
<proteinExistence type="predicted"/>
<gene>
    <name evidence="3" type="ORF">C7999DRAFT_40858</name>
</gene>
<dbReference type="EMBL" id="MU857646">
    <property type="protein sequence ID" value="KAK4247868.1"/>
    <property type="molecule type" value="Genomic_DNA"/>
</dbReference>
<evidence type="ECO:0000256" key="2">
    <source>
        <dbReference type="SAM" id="Phobius"/>
    </source>
</evidence>
<feature type="region of interest" description="Disordered" evidence="1">
    <location>
        <begin position="305"/>
        <end position="331"/>
    </location>
</feature>
<keyword evidence="2" id="KW-1133">Transmembrane helix</keyword>
<name>A0AAN7CVW7_9PEZI</name>
<feature type="compositionally biased region" description="Low complexity" evidence="1">
    <location>
        <begin position="168"/>
        <end position="188"/>
    </location>
</feature>
<feature type="compositionally biased region" description="Low complexity" evidence="1">
    <location>
        <begin position="137"/>
        <end position="161"/>
    </location>
</feature>
<sequence>MQGQEVLLPRGEEAIDDHPCDPDAENSASCAGTPLGLASLANKLCLSPAGRLARGSCTDPTWKSPDCPRYCTHMMGKGWDLVSCSNVTRSDTSYCCMGMKDCCDGGVGRQDIQPPPSLTWAMWDAENTQYDVVTPLSEEQASSSTPSSTSTLDASAAAEATGGISGDSTASPSTSRASTSTNTISSATEGLLPKQPSDTTDAANSRSPESTSLSTAAQAGIGVGAAAGTLLVAAVIYLWWRLNKAHKALAETKPWPAPAPSHPPPPASSQSYYYRQTSLPKYELQGEREIHEMEAQQYYVRGHPRSAELSGHPSSYNTVKSPVVTTRGMQQ</sequence>
<feature type="region of interest" description="Disordered" evidence="1">
    <location>
        <begin position="136"/>
        <end position="211"/>
    </location>
</feature>
<keyword evidence="4" id="KW-1185">Reference proteome</keyword>
<keyword evidence="2" id="KW-0812">Transmembrane</keyword>
<dbReference type="AlphaFoldDB" id="A0AAN7CVW7"/>
<evidence type="ECO:0000256" key="1">
    <source>
        <dbReference type="SAM" id="MobiDB-lite"/>
    </source>
</evidence>
<feature type="compositionally biased region" description="Polar residues" evidence="1">
    <location>
        <begin position="196"/>
        <end position="211"/>
    </location>
</feature>
<reference evidence="3" key="1">
    <citation type="journal article" date="2023" name="Mol. Phylogenet. Evol.">
        <title>Genome-scale phylogeny and comparative genomics of the fungal order Sordariales.</title>
        <authorList>
            <person name="Hensen N."/>
            <person name="Bonometti L."/>
            <person name="Westerberg I."/>
            <person name="Brannstrom I.O."/>
            <person name="Guillou S."/>
            <person name="Cros-Aarteil S."/>
            <person name="Calhoun S."/>
            <person name="Haridas S."/>
            <person name="Kuo A."/>
            <person name="Mondo S."/>
            <person name="Pangilinan J."/>
            <person name="Riley R."/>
            <person name="LaButti K."/>
            <person name="Andreopoulos B."/>
            <person name="Lipzen A."/>
            <person name="Chen C."/>
            <person name="Yan M."/>
            <person name="Daum C."/>
            <person name="Ng V."/>
            <person name="Clum A."/>
            <person name="Steindorff A."/>
            <person name="Ohm R.A."/>
            <person name="Martin F."/>
            <person name="Silar P."/>
            <person name="Natvig D.O."/>
            <person name="Lalanne C."/>
            <person name="Gautier V."/>
            <person name="Ament-Velasquez S.L."/>
            <person name="Kruys A."/>
            <person name="Hutchinson M.I."/>
            <person name="Powell A.J."/>
            <person name="Barry K."/>
            <person name="Miller A.N."/>
            <person name="Grigoriev I.V."/>
            <person name="Debuchy R."/>
            <person name="Gladieux P."/>
            <person name="Hiltunen Thoren M."/>
            <person name="Johannesson H."/>
        </authorList>
    </citation>
    <scope>NUCLEOTIDE SEQUENCE</scope>
    <source>
        <strain evidence="3">CBS 359.72</strain>
    </source>
</reference>
<evidence type="ECO:0000313" key="4">
    <source>
        <dbReference type="Proteomes" id="UP001303647"/>
    </source>
</evidence>
<protein>
    <submittedName>
        <fullName evidence="3">Uncharacterized protein</fullName>
    </submittedName>
</protein>
<feature type="transmembrane region" description="Helical" evidence="2">
    <location>
        <begin position="219"/>
        <end position="240"/>
    </location>
</feature>
<dbReference type="Proteomes" id="UP001303647">
    <property type="component" value="Unassembled WGS sequence"/>
</dbReference>